<dbReference type="AlphaFoldDB" id="A0A3G1L0Q6"/>
<evidence type="ECO:0000313" key="2">
    <source>
        <dbReference type="Proteomes" id="UP000323521"/>
    </source>
</evidence>
<dbReference type="Proteomes" id="UP000323521">
    <property type="component" value="Chromosome"/>
</dbReference>
<dbReference type="OrthoDB" id="9801625at2"/>
<dbReference type="EMBL" id="CP017634">
    <property type="protein sequence ID" value="ATW28065.1"/>
    <property type="molecule type" value="Genomic_DNA"/>
</dbReference>
<proteinExistence type="predicted"/>
<organism evidence="1 2">
    <name type="scientific">Formimonas warabiya</name>
    <dbReference type="NCBI Taxonomy" id="1761012"/>
    <lineage>
        <taxon>Bacteria</taxon>
        <taxon>Bacillati</taxon>
        <taxon>Bacillota</taxon>
        <taxon>Clostridia</taxon>
        <taxon>Eubacteriales</taxon>
        <taxon>Peptococcaceae</taxon>
        <taxon>Candidatus Formimonas</taxon>
    </lineage>
</organism>
<protein>
    <recommendedName>
        <fullName evidence="3">(2Fe-2S) ferredoxin domain-containing protein</fullName>
    </recommendedName>
</protein>
<sequence>MTLFFRYCGGCNPCYDRCKAAQLIRNSLPEQFDQEANSVDGCILLCGCFSACAKIPPEYKDKRIWLSRSQEDVLNIIKELKTLKQEAQQ</sequence>
<evidence type="ECO:0000313" key="1">
    <source>
        <dbReference type="EMBL" id="ATW28065.1"/>
    </source>
</evidence>
<name>A0A3G1L0Q6_FORW1</name>
<evidence type="ECO:0008006" key="3">
    <source>
        <dbReference type="Google" id="ProtNLM"/>
    </source>
</evidence>
<reference evidence="1 2" key="1">
    <citation type="submission" date="2016-10" db="EMBL/GenBank/DDBJ databases">
        <title>Complete Genome Sequence of Peptococcaceae strain DCMF.</title>
        <authorList>
            <person name="Edwards R.J."/>
            <person name="Holland S.I."/>
            <person name="Deshpande N.P."/>
            <person name="Wong Y.K."/>
            <person name="Ertan H."/>
            <person name="Manefield M."/>
            <person name="Russell T.L."/>
            <person name="Lee M.J."/>
        </authorList>
    </citation>
    <scope>NUCLEOTIDE SEQUENCE [LARGE SCALE GENOMIC DNA]</scope>
    <source>
        <strain evidence="1 2">DCMF</strain>
    </source>
</reference>
<gene>
    <name evidence="1" type="ORF">DCMF_27890</name>
</gene>
<keyword evidence="2" id="KW-1185">Reference proteome</keyword>
<dbReference type="KEGG" id="fwa:DCMF_27890"/>
<accession>A0A3G1L0Q6</accession>